<evidence type="ECO:0000256" key="11">
    <source>
        <dbReference type="SAM" id="Phobius"/>
    </source>
</evidence>
<dbReference type="PROSITE" id="PS00086">
    <property type="entry name" value="CYTOCHROME_P450"/>
    <property type="match status" value="1"/>
</dbReference>
<comment type="caution">
    <text evidence="12">The sequence shown here is derived from an EMBL/GenBank/DDBJ whole genome shotgun (WGS) entry which is preliminary data.</text>
</comment>
<keyword evidence="6 10" id="KW-0560">Oxidoreductase</keyword>
<keyword evidence="7 9" id="KW-0408">Iron</keyword>
<dbReference type="GO" id="GO:0020037">
    <property type="term" value="F:heme binding"/>
    <property type="evidence" value="ECO:0007669"/>
    <property type="project" value="InterPro"/>
</dbReference>
<keyword evidence="5 9" id="KW-0479">Metal-binding</keyword>
<evidence type="ECO:0000256" key="2">
    <source>
        <dbReference type="ARBA" id="ARBA00005179"/>
    </source>
</evidence>
<reference evidence="12" key="1">
    <citation type="submission" date="2020-05" db="EMBL/GenBank/DDBJ databases">
        <title>Mycena genomes resolve the evolution of fungal bioluminescence.</title>
        <authorList>
            <person name="Tsai I.J."/>
        </authorList>
    </citation>
    <scope>NUCLEOTIDE SEQUENCE</scope>
    <source>
        <strain evidence="12">CCC161011</strain>
    </source>
</reference>
<name>A0A8H6Z6E2_9AGAR</name>
<comment type="similarity">
    <text evidence="3 10">Belongs to the cytochrome P450 family.</text>
</comment>
<dbReference type="InterPro" id="IPR050364">
    <property type="entry name" value="Cytochrome_P450_fung"/>
</dbReference>
<dbReference type="SUPFAM" id="SSF48264">
    <property type="entry name" value="Cytochrome P450"/>
    <property type="match status" value="1"/>
</dbReference>
<dbReference type="InterPro" id="IPR036396">
    <property type="entry name" value="Cyt_P450_sf"/>
</dbReference>
<dbReference type="EMBL" id="JACAZI010000001">
    <property type="protein sequence ID" value="KAF7371702.1"/>
    <property type="molecule type" value="Genomic_DNA"/>
</dbReference>
<comment type="cofactor">
    <cofactor evidence="1 9">
        <name>heme</name>
        <dbReference type="ChEBI" id="CHEBI:30413"/>
    </cofactor>
</comment>
<dbReference type="GO" id="GO:0004497">
    <property type="term" value="F:monooxygenase activity"/>
    <property type="evidence" value="ECO:0007669"/>
    <property type="project" value="UniProtKB-KW"/>
</dbReference>
<accession>A0A8H6Z6E2</accession>
<evidence type="ECO:0000256" key="7">
    <source>
        <dbReference type="ARBA" id="ARBA00023004"/>
    </source>
</evidence>
<sequence length="555" mass="62644">MDAPSTPVLCIIFFILITLYTVRLRARRHRLPLPPGPPKLPLVGNLFDVPSTFQWKSYARWSKQYDSDIIHLDLAGTSIIVLSSFEATDALFEKRSSLYSDRGNFPMVNELMGWYFNIVLMKYGEEWRIHRRLFQGAFNVEAARKYKPAELVGTYALLARLLHTPEDFIHHFRQMTGEIIMAAVYGIDVLPSNDPYVTLAHKAVRTAAIAAVPGVYLVDTFPILKHIPRWFPGAGFKRVAEEWSKLSRGMLELPFAETKRQMVRYLMLCAPSLPYNRHQDSGVAPPSFTADSLQALNDPDKEPYYKEHHVKQTAAAMYSGGADTTVSALGTFILAMLAYPEVQKTAQAEIDSLTGGKYLPSFEDEVSLPYISALVKEVMRWENVAPFGEFIVVLIWSTLILDASSDTPATRKRRRVSWLQASCRLHCCRKCMVCWAILHDERVYPDPLKFKPERFLLDGKLNLAVRNPDAAFGFGRRRCPGRHMAFSSIWITVVSILATFDITKAVDEKGNVVEPSYEYLSGVISTPVPFKCTIRPRSQETVALIQGAAKGAQRL</sequence>
<evidence type="ECO:0000256" key="10">
    <source>
        <dbReference type="RuleBase" id="RU000461"/>
    </source>
</evidence>
<dbReference type="InterPro" id="IPR002401">
    <property type="entry name" value="Cyt_P450_E_grp-I"/>
</dbReference>
<keyword evidence="4 9" id="KW-0349">Heme</keyword>
<evidence type="ECO:0000256" key="3">
    <source>
        <dbReference type="ARBA" id="ARBA00010617"/>
    </source>
</evidence>
<evidence type="ECO:0000256" key="1">
    <source>
        <dbReference type="ARBA" id="ARBA00001971"/>
    </source>
</evidence>
<dbReference type="Gene3D" id="1.10.630.10">
    <property type="entry name" value="Cytochrome P450"/>
    <property type="match status" value="1"/>
</dbReference>
<keyword evidence="8 10" id="KW-0503">Monooxygenase</keyword>
<evidence type="ECO:0000256" key="8">
    <source>
        <dbReference type="ARBA" id="ARBA00023033"/>
    </source>
</evidence>
<evidence type="ECO:0000313" key="13">
    <source>
        <dbReference type="Proteomes" id="UP000620124"/>
    </source>
</evidence>
<feature type="binding site" description="axial binding residue" evidence="9">
    <location>
        <position position="479"/>
    </location>
    <ligand>
        <name>heme</name>
        <dbReference type="ChEBI" id="CHEBI:30413"/>
    </ligand>
    <ligandPart>
        <name>Fe</name>
        <dbReference type="ChEBI" id="CHEBI:18248"/>
    </ligandPart>
</feature>
<keyword evidence="11" id="KW-0472">Membrane</keyword>
<dbReference type="GO" id="GO:0016705">
    <property type="term" value="F:oxidoreductase activity, acting on paired donors, with incorporation or reduction of molecular oxygen"/>
    <property type="evidence" value="ECO:0007669"/>
    <property type="project" value="InterPro"/>
</dbReference>
<dbReference type="Proteomes" id="UP000620124">
    <property type="component" value="Unassembled WGS sequence"/>
</dbReference>
<feature type="transmembrane region" description="Helical" evidence="11">
    <location>
        <begin position="6"/>
        <end position="22"/>
    </location>
</feature>
<keyword evidence="11" id="KW-0812">Transmembrane</keyword>
<dbReference type="PANTHER" id="PTHR46300">
    <property type="entry name" value="P450, PUTATIVE (EUROFUNG)-RELATED-RELATED"/>
    <property type="match status" value="1"/>
</dbReference>
<evidence type="ECO:0000256" key="4">
    <source>
        <dbReference type="ARBA" id="ARBA00022617"/>
    </source>
</evidence>
<protein>
    <submittedName>
        <fullName evidence="12">Cytochrome P450</fullName>
    </submittedName>
</protein>
<gene>
    <name evidence="12" type="ORF">MVEN_00026600</name>
</gene>
<dbReference type="PANTHER" id="PTHR46300:SF7">
    <property type="entry name" value="P450, PUTATIVE (EUROFUNG)-RELATED"/>
    <property type="match status" value="1"/>
</dbReference>
<evidence type="ECO:0000256" key="5">
    <source>
        <dbReference type="ARBA" id="ARBA00022723"/>
    </source>
</evidence>
<dbReference type="PRINTS" id="PR00463">
    <property type="entry name" value="EP450I"/>
</dbReference>
<dbReference type="GO" id="GO:0005506">
    <property type="term" value="F:iron ion binding"/>
    <property type="evidence" value="ECO:0007669"/>
    <property type="project" value="InterPro"/>
</dbReference>
<dbReference type="PRINTS" id="PR00385">
    <property type="entry name" value="P450"/>
</dbReference>
<keyword evidence="13" id="KW-1185">Reference proteome</keyword>
<dbReference type="OrthoDB" id="2789670at2759"/>
<evidence type="ECO:0000256" key="9">
    <source>
        <dbReference type="PIRSR" id="PIRSR602401-1"/>
    </source>
</evidence>
<dbReference type="InterPro" id="IPR001128">
    <property type="entry name" value="Cyt_P450"/>
</dbReference>
<keyword evidence="11" id="KW-1133">Transmembrane helix</keyword>
<evidence type="ECO:0000313" key="12">
    <source>
        <dbReference type="EMBL" id="KAF7371702.1"/>
    </source>
</evidence>
<comment type="pathway">
    <text evidence="2">Secondary metabolite biosynthesis.</text>
</comment>
<organism evidence="12 13">
    <name type="scientific">Mycena venus</name>
    <dbReference type="NCBI Taxonomy" id="2733690"/>
    <lineage>
        <taxon>Eukaryota</taxon>
        <taxon>Fungi</taxon>
        <taxon>Dikarya</taxon>
        <taxon>Basidiomycota</taxon>
        <taxon>Agaricomycotina</taxon>
        <taxon>Agaricomycetes</taxon>
        <taxon>Agaricomycetidae</taxon>
        <taxon>Agaricales</taxon>
        <taxon>Marasmiineae</taxon>
        <taxon>Mycenaceae</taxon>
        <taxon>Mycena</taxon>
    </lineage>
</organism>
<dbReference type="InterPro" id="IPR017972">
    <property type="entry name" value="Cyt_P450_CS"/>
</dbReference>
<dbReference type="Pfam" id="PF00067">
    <property type="entry name" value="p450"/>
    <property type="match status" value="2"/>
</dbReference>
<evidence type="ECO:0000256" key="6">
    <source>
        <dbReference type="ARBA" id="ARBA00023002"/>
    </source>
</evidence>
<dbReference type="AlphaFoldDB" id="A0A8H6Z6E2"/>
<dbReference type="CDD" id="cd11065">
    <property type="entry name" value="CYP64-like"/>
    <property type="match status" value="1"/>
</dbReference>
<proteinExistence type="inferred from homology"/>